<accession>A0ABU4JB93</accession>
<proteinExistence type="predicted"/>
<dbReference type="EMBL" id="JAWUZT010000090">
    <property type="protein sequence ID" value="MDW8518282.1"/>
    <property type="molecule type" value="Genomic_DNA"/>
</dbReference>
<keyword evidence="2" id="KW-1185">Reference proteome</keyword>
<name>A0ABU4JB93_9BACI</name>
<dbReference type="RefSeq" id="WP_318757841.1">
    <property type="nucleotide sequence ID" value="NZ_JAWUZT010000090.1"/>
</dbReference>
<sequence>MIHVEETEDNGEEIEQEIQKLLSTIRADIKEEIRSELDKTIGFELFQERIEKMIEENISKDKIYESLDQYFNPEPDYDSFKDDYYEEDRGFELGEEDGIEVIFDREYIELDE</sequence>
<comment type="caution">
    <text evidence="1">The sequence shown here is derived from an EMBL/GenBank/DDBJ whole genome shotgun (WGS) entry which is preliminary data.</text>
</comment>
<reference evidence="2" key="1">
    <citation type="submission" date="2023-07" db="EMBL/GenBank/DDBJ databases">
        <title>Draft genomic sequences of Priestia flexa CCM isolated from the soil of an abandoned mine contaminated by free cyanide in the high Andean zone of Tacna, Peru.</title>
        <authorList>
            <person name="Caceda Quiroz C.J."/>
            <person name="Maraza Chooque G.J."/>
            <person name="Fora Quispe G.L."/>
            <person name="Carpio Mamani M."/>
        </authorList>
    </citation>
    <scope>NUCLEOTIDE SEQUENCE [LARGE SCALE GENOMIC DNA]</scope>
    <source>
        <strain evidence="2">CCM</strain>
    </source>
</reference>
<evidence type="ECO:0000313" key="2">
    <source>
        <dbReference type="Proteomes" id="UP001284771"/>
    </source>
</evidence>
<gene>
    <name evidence="1" type="ORF">RIB56_19415</name>
</gene>
<organism evidence="1 2">
    <name type="scientific">Priestia flexa</name>
    <dbReference type="NCBI Taxonomy" id="86664"/>
    <lineage>
        <taxon>Bacteria</taxon>
        <taxon>Bacillati</taxon>
        <taxon>Bacillota</taxon>
        <taxon>Bacilli</taxon>
        <taxon>Bacillales</taxon>
        <taxon>Bacillaceae</taxon>
        <taxon>Priestia</taxon>
    </lineage>
</organism>
<dbReference type="Proteomes" id="UP001284771">
    <property type="component" value="Unassembled WGS sequence"/>
</dbReference>
<protein>
    <submittedName>
        <fullName evidence="1">Uncharacterized protein</fullName>
    </submittedName>
</protein>
<evidence type="ECO:0000313" key="1">
    <source>
        <dbReference type="EMBL" id="MDW8518282.1"/>
    </source>
</evidence>